<dbReference type="PRINTS" id="PR01415">
    <property type="entry name" value="ANKYRIN"/>
</dbReference>
<dbReference type="InterPro" id="IPR036770">
    <property type="entry name" value="Ankyrin_rpt-contain_sf"/>
</dbReference>
<feature type="repeat" description="ANK" evidence="3">
    <location>
        <begin position="1001"/>
        <end position="1033"/>
    </location>
</feature>
<feature type="repeat" description="ANK" evidence="3">
    <location>
        <begin position="968"/>
        <end position="1000"/>
    </location>
</feature>
<evidence type="ECO:0000256" key="1">
    <source>
        <dbReference type="ARBA" id="ARBA00022737"/>
    </source>
</evidence>
<dbReference type="SUPFAM" id="SSF48403">
    <property type="entry name" value="Ankyrin repeat"/>
    <property type="match status" value="1"/>
</dbReference>
<dbReference type="GO" id="GO:0003824">
    <property type="term" value="F:catalytic activity"/>
    <property type="evidence" value="ECO:0007669"/>
    <property type="project" value="InterPro"/>
</dbReference>
<feature type="domain" description="DUF7069" evidence="7">
    <location>
        <begin position="586"/>
        <end position="654"/>
    </location>
</feature>
<feature type="domain" description="GPI inositol-deacylase winged helix" evidence="6">
    <location>
        <begin position="671"/>
        <end position="753"/>
    </location>
</feature>
<evidence type="ECO:0000259" key="5">
    <source>
        <dbReference type="Pfam" id="PF01048"/>
    </source>
</evidence>
<dbReference type="GO" id="GO:0045944">
    <property type="term" value="P:positive regulation of transcription by RNA polymerase II"/>
    <property type="evidence" value="ECO:0007669"/>
    <property type="project" value="TreeGrafter"/>
</dbReference>
<keyword evidence="1" id="KW-0677">Repeat</keyword>
<feature type="repeat" description="ANK" evidence="3">
    <location>
        <begin position="1101"/>
        <end position="1133"/>
    </location>
</feature>
<evidence type="ECO:0000313" key="10">
    <source>
        <dbReference type="Proteomes" id="UP000270866"/>
    </source>
</evidence>
<dbReference type="InterPro" id="IPR002110">
    <property type="entry name" value="Ankyrin_rpt"/>
</dbReference>
<dbReference type="PANTHER" id="PTHR24193:SF121">
    <property type="entry name" value="ADA2A-CONTAINING COMPLEX COMPONENT 3, ISOFORM D"/>
    <property type="match status" value="1"/>
</dbReference>
<feature type="repeat" description="ANK" evidence="3">
    <location>
        <begin position="1068"/>
        <end position="1100"/>
    </location>
</feature>
<dbReference type="InterPro" id="IPR055497">
    <property type="entry name" value="DUF7069"/>
</dbReference>
<dbReference type="InterPro" id="IPR054471">
    <property type="entry name" value="GPIID_WHD"/>
</dbReference>
<protein>
    <submittedName>
        <fullName evidence="9">Uncharacterized protein</fullName>
    </submittedName>
</protein>
<feature type="repeat" description="ANK" evidence="3">
    <location>
        <begin position="1034"/>
        <end position="1066"/>
    </location>
</feature>
<dbReference type="Pfam" id="PF12796">
    <property type="entry name" value="Ank_2"/>
    <property type="match status" value="4"/>
</dbReference>
<dbReference type="SUPFAM" id="SSF53167">
    <property type="entry name" value="Purine and uridine phosphorylases"/>
    <property type="match status" value="1"/>
</dbReference>
<evidence type="ECO:0000256" key="4">
    <source>
        <dbReference type="SAM" id="Coils"/>
    </source>
</evidence>
<accession>A0A3L6N0E5</accession>
<dbReference type="InterPro" id="IPR056884">
    <property type="entry name" value="NPHP3-like_N"/>
</dbReference>
<gene>
    <name evidence="9" type="ORF">BFJ65_g14778</name>
</gene>
<dbReference type="Pfam" id="PF00023">
    <property type="entry name" value="Ank"/>
    <property type="match status" value="1"/>
</dbReference>
<dbReference type="Gene3D" id="1.25.40.20">
    <property type="entry name" value="Ankyrin repeat-containing domain"/>
    <property type="match status" value="6"/>
</dbReference>
<dbReference type="Pfam" id="PF22939">
    <property type="entry name" value="WHD_GPIID"/>
    <property type="match status" value="1"/>
</dbReference>
<keyword evidence="2 3" id="KW-0040">ANK repeat</keyword>
<feature type="coiled-coil region" evidence="4">
    <location>
        <begin position="326"/>
        <end position="365"/>
    </location>
</feature>
<reference evidence="9 10" key="1">
    <citation type="journal article" date="2018" name="Sci. Rep.">
        <title>Characterisation of pathogen-specific regions and novel effector candidates in Fusarium oxysporum f. sp. cepae.</title>
        <authorList>
            <person name="Armitage A.D."/>
            <person name="Taylor A."/>
            <person name="Sobczyk M.K."/>
            <person name="Baxter L."/>
            <person name="Greenfield B.P."/>
            <person name="Bates H.J."/>
            <person name="Wilson F."/>
            <person name="Jackson A.C."/>
            <person name="Ott S."/>
            <person name="Harrison R.J."/>
            <person name="Clarkson J.P."/>
        </authorList>
    </citation>
    <scope>NUCLEOTIDE SEQUENCE [LARGE SCALE GENOMIC DNA]</scope>
    <source>
        <strain evidence="9 10">FoC_Fus2</strain>
    </source>
</reference>
<dbReference type="InterPro" id="IPR000845">
    <property type="entry name" value="Nucleoside_phosphorylase_d"/>
</dbReference>
<dbReference type="Pfam" id="PF24883">
    <property type="entry name" value="NPHP3_N"/>
    <property type="match status" value="1"/>
</dbReference>
<dbReference type="GO" id="GO:0005634">
    <property type="term" value="C:nucleus"/>
    <property type="evidence" value="ECO:0007669"/>
    <property type="project" value="TreeGrafter"/>
</dbReference>
<dbReference type="InterPro" id="IPR027417">
    <property type="entry name" value="P-loop_NTPase"/>
</dbReference>
<dbReference type="InterPro" id="IPR050663">
    <property type="entry name" value="Ankyrin-SOCS_Box"/>
</dbReference>
<dbReference type="PANTHER" id="PTHR24193">
    <property type="entry name" value="ANKYRIN REPEAT PROTEIN"/>
    <property type="match status" value="1"/>
</dbReference>
<dbReference type="GO" id="GO:0009116">
    <property type="term" value="P:nucleoside metabolic process"/>
    <property type="evidence" value="ECO:0007669"/>
    <property type="project" value="InterPro"/>
</dbReference>
<evidence type="ECO:0000259" key="6">
    <source>
        <dbReference type="Pfam" id="PF22939"/>
    </source>
</evidence>
<feature type="domain" description="Nephrocystin 3-like N-terminal" evidence="8">
    <location>
        <begin position="394"/>
        <end position="556"/>
    </location>
</feature>
<proteinExistence type="predicted"/>
<dbReference type="Gene3D" id="3.40.50.1580">
    <property type="entry name" value="Nucleoside phosphorylase domain"/>
    <property type="match status" value="1"/>
</dbReference>
<evidence type="ECO:0000256" key="3">
    <source>
        <dbReference type="PROSITE-ProRule" id="PRU00023"/>
    </source>
</evidence>
<feature type="domain" description="Nucleoside phosphorylase" evidence="5">
    <location>
        <begin position="9"/>
        <end position="289"/>
    </location>
</feature>
<sequence>MSNPNDYTVGWICAIPTEYVAAQEFLDEEHEGPEYVSPNDTNHYTLGKVGKHNVVIAVLPDNEYGKSSAASVARDMLHSFPNVRIGLMVGIAGGAPGKHDIRLGDIVVSSAGNGKGGVFGYDFGKAIQGRDFQETGLLNQPPTLLRTTVSGLKARYERKGHQLAETINMILEKNPRLRGKYKQPETGADKLFKPEVTHDLSCAAICSDDVSNLVLRPERTEDEDNPTIHYGLIASADRLMKDASARDRLSEEKEVLCFEMEAAGLMNHFPCLVIRGICDYSDSHKNKEWQGYAAMVAAAYAKDLLYQIAPNRVEAEKKIGDILSGLQEVAEEHRDVSKEHRNIAKEQLQAQKDLAKERLSEEKQKCHQLFRLTTSSRDATYESYKDRVEERVENTCMWFLKHEHFQAWLNQESGPLLVTADPGCGKSVLAKYLIDHGLPRSTTICYFFFKDQDQNTVRQALCALLHQLFSQKPSLIKHAMPQFHKDGPRLVNSTESLWEVLRNAVKDPQAGPVIMVLDALDECAESEFAVLIRNVESQFRSDQLGNGKLKYLLTCRPYDQIVSKFRVLLDAFPNIHIPGEEESETISQEVNHVITRRINQLAIEKRFSTQIKSHLEKRLQETTHRTYLWVYLVFDYLEKDDFKKTLKGVESAIATLPRSINEAYEQILNKTNEDPMVRKALSIILAASRPLTISEMNVAVNIDYTSQSIHDLDLEDDEDFKTRLRSWCGLFVSIHQGSIYFLHQTAREFLLADLASPTTISPELHWHHSITTQDAHTVLAELCVLYLNFFNSNTSLLTDMDGEAGHCIDKHPFLDYSAKTWGAHFRKAVMIDDATIIPFALRICDSGSRSYSVWFRIYWKTTGRSTTKYFTDLMLASYYGHRVIVKLLLEKGAEIEAKDSEYGRTPLSWAAGNGHKATVKLLLENGAGVESKDEFGQTLLSWAAENGHEAVVKLLLENGAGVESKDGDGRTPLSWAARNGHKATVKLLLENGAGVESKDEFGQTPLSRAAENGHEAVVKLLLENGAGVESKDEVGRTPLWQAARNGHKAMVKLLLENGAGVESKDKIYGQTPLSRATENGHEAVVKLLLENGAGVESKDEVGRTPLRQAARNGYKATVKLLLEKGAGVESKDEDGRTPLSWAAGNGHKAVVKMLVATEGIDMDSKDKYGRTPLSWAAESGHEAIVKMLLTKTIANTEDAIGRTPFSFAAVNGHDTVAMAILSHEAVDLDQKDRYGSTLLSIAVRNCRTQIVKVLLATGQVTLDTQDCFGRTLWWWVRRYGNTDIKQALHDYAEKRGIEVCKSDESITMSPISNDDISRRCDVCTLSIPENEGFYECGVCNGGDFDICSVCYIIGGRCLGDDHELAQRRGKEE</sequence>
<feature type="repeat" description="ANK" evidence="3">
    <location>
        <begin position="935"/>
        <end position="967"/>
    </location>
</feature>
<dbReference type="InterPro" id="IPR035994">
    <property type="entry name" value="Nucleoside_phosphorylase_sf"/>
</dbReference>
<organism evidence="9 10">
    <name type="scientific">Fusarium oxysporum f. sp. cepae</name>
    <dbReference type="NCBI Taxonomy" id="396571"/>
    <lineage>
        <taxon>Eukaryota</taxon>
        <taxon>Fungi</taxon>
        <taxon>Dikarya</taxon>
        <taxon>Ascomycota</taxon>
        <taxon>Pezizomycotina</taxon>
        <taxon>Sordariomycetes</taxon>
        <taxon>Hypocreomycetidae</taxon>
        <taxon>Hypocreales</taxon>
        <taxon>Nectriaceae</taxon>
        <taxon>Fusarium</taxon>
        <taxon>Fusarium oxysporum species complex</taxon>
    </lineage>
</organism>
<evidence type="ECO:0000259" key="8">
    <source>
        <dbReference type="Pfam" id="PF24883"/>
    </source>
</evidence>
<dbReference type="GO" id="GO:0000976">
    <property type="term" value="F:transcription cis-regulatory region binding"/>
    <property type="evidence" value="ECO:0007669"/>
    <property type="project" value="TreeGrafter"/>
</dbReference>
<dbReference type="PROSITE" id="PS50297">
    <property type="entry name" value="ANK_REP_REGION"/>
    <property type="match status" value="10"/>
</dbReference>
<name>A0A3L6N0E5_FUSOX</name>
<feature type="repeat" description="ANK" evidence="3">
    <location>
        <begin position="868"/>
        <end position="900"/>
    </location>
</feature>
<dbReference type="Proteomes" id="UP000270866">
    <property type="component" value="Unassembled WGS sequence"/>
</dbReference>
<dbReference type="SMART" id="SM00248">
    <property type="entry name" value="ANK"/>
    <property type="match status" value="12"/>
</dbReference>
<feature type="repeat" description="ANK" evidence="3">
    <location>
        <begin position="1168"/>
        <end position="1189"/>
    </location>
</feature>
<evidence type="ECO:0000313" key="9">
    <source>
        <dbReference type="EMBL" id="RKK10782.1"/>
    </source>
</evidence>
<evidence type="ECO:0000256" key="2">
    <source>
        <dbReference type="ARBA" id="ARBA00023043"/>
    </source>
</evidence>
<dbReference type="Gene3D" id="3.40.50.300">
    <property type="entry name" value="P-loop containing nucleotide triphosphate hydrolases"/>
    <property type="match status" value="1"/>
</dbReference>
<dbReference type="SUPFAM" id="SSF52540">
    <property type="entry name" value="P-loop containing nucleoside triphosphate hydrolases"/>
    <property type="match status" value="1"/>
</dbReference>
<evidence type="ECO:0000259" key="7">
    <source>
        <dbReference type="Pfam" id="PF23239"/>
    </source>
</evidence>
<dbReference type="EMBL" id="MRCU01000010">
    <property type="protein sequence ID" value="RKK10782.1"/>
    <property type="molecule type" value="Genomic_DNA"/>
</dbReference>
<dbReference type="Pfam" id="PF01048">
    <property type="entry name" value="PNP_UDP_1"/>
    <property type="match status" value="1"/>
</dbReference>
<dbReference type="PROSITE" id="PS50088">
    <property type="entry name" value="ANK_REPEAT"/>
    <property type="match status" value="10"/>
</dbReference>
<feature type="repeat" description="ANK" evidence="3">
    <location>
        <begin position="902"/>
        <end position="934"/>
    </location>
</feature>
<keyword evidence="4" id="KW-0175">Coiled coil</keyword>
<dbReference type="Pfam" id="PF23239">
    <property type="entry name" value="DUF7069"/>
    <property type="match status" value="1"/>
</dbReference>
<feature type="repeat" description="ANK" evidence="3">
    <location>
        <begin position="1134"/>
        <end position="1167"/>
    </location>
</feature>
<comment type="caution">
    <text evidence="9">The sequence shown here is derived from an EMBL/GenBank/DDBJ whole genome shotgun (WGS) entry which is preliminary data.</text>
</comment>